<dbReference type="Proteomes" id="UP000002411">
    <property type="component" value="Chromosome"/>
</dbReference>
<name>A5N0A9_CLOK5</name>
<keyword evidence="3" id="KW-1185">Reference proteome</keyword>
<dbReference type="AlphaFoldDB" id="A5N0A9"/>
<sequence length="92" mass="10639">MKYTVNSNNEISYVHFNDSETKLETERNILDIITALAENNTQFVLFDSETLSKDFLELKKGLVGTLLQKFTMYHIESAIIIKDIKILHCENV</sequence>
<dbReference type="STRING" id="431943.CKL_2543"/>
<dbReference type="EMBL" id="CP000673">
    <property type="protein sequence ID" value="EDK34555.1"/>
    <property type="molecule type" value="Genomic_DNA"/>
</dbReference>
<dbReference type="RefSeq" id="WP_012102885.1">
    <property type="nucleotide sequence ID" value="NC_009706.1"/>
</dbReference>
<accession>A5N0A9</accession>
<dbReference type="Pfam" id="PF13788">
    <property type="entry name" value="DUF4180"/>
    <property type="match status" value="1"/>
</dbReference>
<protein>
    <recommendedName>
        <fullName evidence="1">DUF4180 domain-containing protein</fullName>
    </recommendedName>
</protein>
<dbReference type="KEGG" id="ckl:CKL_2543"/>
<dbReference type="HOGENOM" id="CLU_151995_2_1_9"/>
<reference evidence="2 3" key="1">
    <citation type="journal article" date="2008" name="Proc. Natl. Acad. Sci. U.S.A.">
        <title>The genome of Clostridium kluyveri, a strict anaerobe with unique metabolic features.</title>
        <authorList>
            <person name="Seedorf H."/>
            <person name="Fricke W.F."/>
            <person name="Veith B."/>
            <person name="Brueggemann H."/>
            <person name="Liesegang H."/>
            <person name="Strittmatter A."/>
            <person name="Miethke M."/>
            <person name="Buckel W."/>
            <person name="Hinderberger J."/>
            <person name="Li F."/>
            <person name="Hagemeier C."/>
            <person name="Thauer R.K."/>
            <person name="Gottschalk G."/>
        </authorList>
    </citation>
    <scope>NUCLEOTIDE SEQUENCE [LARGE SCALE GENOMIC DNA]</scope>
    <source>
        <strain evidence="3">ATCC 8527 / DSM 555 / NCIMB 10680</strain>
    </source>
</reference>
<evidence type="ECO:0000313" key="2">
    <source>
        <dbReference type="EMBL" id="EDK34555.1"/>
    </source>
</evidence>
<evidence type="ECO:0000259" key="1">
    <source>
        <dbReference type="Pfam" id="PF13788"/>
    </source>
</evidence>
<proteinExistence type="predicted"/>
<feature type="domain" description="DUF4180" evidence="1">
    <location>
        <begin position="9"/>
        <end position="80"/>
    </location>
</feature>
<dbReference type="InterPro" id="IPR025438">
    <property type="entry name" value="DUF4180"/>
</dbReference>
<gene>
    <name evidence="2" type="ordered locus">CKL_2543</name>
</gene>
<evidence type="ECO:0000313" key="3">
    <source>
        <dbReference type="Proteomes" id="UP000002411"/>
    </source>
</evidence>
<organism evidence="2 3">
    <name type="scientific">Clostridium kluyveri (strain ATCC 8527 / DSM 555 / NBRC 12016 / NCIMB 10680 / K1)</name>
    <dbReference type="NCBI Taxonomy" id="431943"/>
    <lineage>
        <taxon>Bacteria</taxon>
        <taxon>Bacillati</taxon>
        <taxon>Bacillota</taxon>
        <taxon>Clostridia</taxon>
        <taxon>Eubacteriales</taxon>
        <taxon>Clostridiaceae</taxon>
        <taxon>Clostridium</taxon>
    </lineage>
</organism>